<evidence type="ECO:0000313" key="1">
    <source>
        <dbReference type="EMBL" id="KAJ1194888.1"/>
    </source>
</evidence>
<dbReference type="AlphaFoldDB" id="A0AAV7V4G3"/>
<dbReference type="Proteomes" id="UP001066276">
    <property type="component" value="Chromosome 2_2"/>
</dbReference>
<comment type="caution">
    <text evidence="1">The sequence shown here is derived from an EMBL/GenBank/DDBJ whole genome shotgun (WGS) entry which is preliminary data.</text>
</comment>
<dbReference type="EMBL" id="JANPWB010000004">
    <property type="protein sequence ID" value="KAJ1194888.1"/>
    <property type="molecule type" value="Genomic_DNA"/>
</dbReference>
<sequence length="221" mass="24175">MKGCAGGLVRCDRCSGRTTRCANLYSKAESPSAEEPSPRDPCVLTSTERQGALTEEPPMERCDHGEETVVQKFPKATVPFFLAIAADPHGVHFQITSRRSLRTRTACTFRSLAGDRCGSPRRALSDHEQAIAADPHGVHFQITSRRSLRTPTACTFRSLAGDRCGSPRLALSDHEQAIAADPHGVHFQITSRRSLRIPTACTFRSRAGDRCGPPRRALSDH</sequence>
<protein>
    <submittedName>
        <fullName evidence="1">Uncharacterized protein</fullName>
    </submittedName>
</protein>
<name>A0AAV7V4G3_PLEWA</name>
<keyword evidence="2" id="KW-1185">Reference proteome</keyword>
<organism evidence="1 2">
    <name type="scientific">Pleurodeles waltl</name>
    <name type="common">Iberian ribbed newt</name>
    <dbReference type="NCBI Taxonomy" id="8319"/>
    <lineage>
        <taxon>Eukaryota</taxon>
        <taxon>Metazoa</taxon>
        <taxon>Chordata</taxon>
        <taxon>Craniata</taxon>
        <taxon>Vertebrata</taxon>
        <taxon>Euteleostomi</taxon>
        <taxon>Amphibia</taxon>
        <taxon>Batrachia</taxon>
        <taxon>Caudata</taxon>
        <taxon>Salamandroidea</taxon>
        <taxon>Salamandridae</taxon>
        <taxon>Pleurodelinae</taxon>
        <taxon>Pleurodeles</taxon>
    </lineage>
</organism>
<reference evidence="1" key="1">
    <citation type="journal article" date="2022" name="bioRxiv">
        <title>Sequencing and chromosome-scale assembly of the giantPleurodeles waltlgenome.</title>
        <authorList>
            <person name="Brown T."/>
            <person name="Elewa A."/>
            <person name="Iarovenko S."/>
            <person name="Subramanian E."/>
            <person name="Araus A.J."/>
            <person name="Petzold A."/>
            <person name="Susuki M."/>
            <person name="Suzuki K.-i.T."/>
            <person name="Hayashi T."/>
            <person name="Toyoda A."/>
            <person name="Oliveira C."/>
            <person name="Osipova E."/>
            <person name="Leigh N.D."/>
            <person name="Simon A."/>
            <person name="Yun M.H."/>
        </authorList>
    </citation>
    <scope>NUCLEOTIDE SEQUENCE</scope>
    <source>
        <strain evidence="1">20211129_DDA</strain>
        <tissue evidence="1">Liver</tissue>
    </source>
</reference>
<evidence type="ECO:0000313" key="2">
    <source>
        <dbReference type="Proteomes" id="UP001066276"/>
    </source>
</evidence>
<accession>A0AAV7V4G3</accession>
<proteinExistence type="predicted"/>
<gene>
    <name evidence="1" type="ORF">NDU88_004173</name>
</gene>